<keyword evidence="3" id="KW-1185">Reference proteome</keyword>
<dbReference type="AlphaFoldDB" id="A0A7R9L305"/>
<evidence type="ECO:0000313" key="2">
    <source>
        <dbReference type="EMBL" id="CAD7634198.1"/>
    </source>
</evidence>
<dbReference type="EMBL" id="CAJPIZ010014175">
    <property type="protein sequence ID" value="CAG2114628.1"/>
    <property type="molecule type" value="Genomic_DNA"/>
</dbReference>
<dbReference type="CDD" id="cd00301">
    <property type="entry name" value="lipocalin_FABP"/>
    <property type="match status" value="1"/>
</dbReference>
<dbReference type="InterPro" id="IPR012674">
    <property type="entry name" value="Calycin"/>
</dbReference>
<protein>
    <recommendedName>
        <fullName evidence="4">Lipocalin/cytosolic fatty-acid binding domain-containing protein</fullName>
    </recommendedName>
</protein>
<feature type="signal peptide" evidence="1">
    <location>
        <begin position="1"/>
        <end position="20"/>
    </location>
</feature>
<dbReference type="EMBL" id="OC868750">
    <property type="protein sequence ID" value="CAD7634198.1"/>
    <property type="molecule type" value="Genomic_DNA"/>
</dbReference>
<evidence type="ECO:0008006" key="4">
    <source>
        <dbReference type="Google" id="ProtNLM"/>
    </source>
</evidence>
<dbReference type="SUPFAM" id="SSF50814">
    <property type="entry name" value="Lipocalins"/>
    <property type="match status" value="1"/>
</dbReference>
<accession>A0A7R9L305</accession>
<keyword evidence="1" id="KW-0732">Signal</keyword>
<gene>
    <name evidence="2" type="ORF">OSB1V03_LOCUS14594</name>
</gene>
<organism evidence="2">
    <name type="scientific">Medioppia subpectinata</name>
    <dbReference type="NCBI Taxonomy" id="1979941"/>
    <lineage>
        <taxon>Eukaryota</taxon>
        <taxon>Metazoa</taxon>
        <taxon>Ecdysozoa</taxon>
        <taxon>Arthropoda</taxon>
        <taxon>Chelicerata</taxon>
        <taxon>Arachnida</taxon>
        <taxon>Acari</taxon>
        <taxon>Acariformes</taxon>
        <taxon>Sarcoptiformes</taxon>
        <taxon>Oribatida</taxon>
        <taxon>Brachypylina</taxon>
        <taxon>Oppioidea</taxon>
        <taxon>Oppiidae</taxon>
        <taxon>Medioppia</taxon>
    </lineage>
</organism>
<name>A0A7R9L305_9ACAR</name>
<dbReference type="Proteomes" id="UP000759131">
    <property type="component" value="Unassembled WGS sequence"/>
</dbReference>
<proteinExistence type="predicted"/>
<sequence>MLLVNIILAITVCVIGLSRAAPATTMGTSSTPQCPNVNGMTTIDTTKLMGLWYLVAMTPSPINQTCPLQCPRLTFSQSTSSTYNFLFTTNITGQTQPITIGLSDLPITPVVSPFNLSMDILGTLIDIQSMILNTDYTNYMLMYTCSIVNTTLVETFDVFGRQPSMASISAGTMNAIQQSIGSTTGLTNNEFYNFTQTC</sequence>
<feature type="chain" id="PRO_5036211092" description="Lipocalin/cytosolic fatty-acid binding domain-containing protein" evidence="1">
    <location>
        <begin position="21"/>
        <end position="198"/>
    </location>
</feature>
<dbReference type="Gene3D" id="2.40.128.20">
    <property type="match status" value="1"/>
</dbReference>
<dbReference type="OrthoDB" id="6534871at2759"/>
<reference evidence="2" key="1">
    <citation type="submission" date="2020-11" db="EMBL/GenBank/DDBJ databases">
        <authorList>
            <person name="Tran Van P."/>
        </authorList>
    </citation>
    <scope>NUCLEOTIDE SEQUENCE</scope>
</reference>
<evidence type="ECO:0000313" key="3">
    <source>
        <dbReference type="Proteomes" id="UP000759131"/>
    </source>
</evidence>
<evidence type="ECO:0000256" key="1">
    <source>
        <dbReference type="SAM" id="SignalP"/>
    </source>
</evidence>